<keyword evidence="2" id="KW-1185">Reference proteome</keyword>
<gene>
    <name evidence="1" type="ORF">AVEN_268099_1</name>
</gene>
<dbReference type="Proteomes" id="UP000499080">
    <property type="component" value="Unassembled WGS sequence"/>
</dbReference>
<reference evidence="1 2" key="1">
    <citation type="journal article" date="2019" name="Sci. Rep.">
        <title>Orb-weaving spider Araneus ventricosus genome elucidates the spidroin gene catalogue.</title>
        <authorList>
            <person name="Kono N."/>
            <person name="Nakamura H."/>
            <person name="Ohtoshi R."/>
            <person name="Moran D.A.P."/>
            <person name="Shinohara A."/>
            <person name="Yoshida Y."/>
            <person name="Fujiwara M."/>
            <person name="Mori M."/>
            <person name="Tomita M."/>
            <person name="Arakawa K."/>
        </authorList>
    </citation>
    <scope>NUCLEOTIDE SEQUENCE [LARGE SCALE GENOMIC DNA]</scope>
</reference>
<dbReference type="EMBL" id="BGPR01007003">
    <property type="protein sequence ID" value="GBN23494.1"/>
    <property type="molecule type" value="Genomic_DNA"/>
</dbReference>
<proteinExistence type="predicted"/>
<name>A0A4Y2MAH7_ARAVE</name>
<accession>A0A4Y2MAH7</accession>
<evidence type="ECO:0000313" key="1">
    <source>
        <dbReference type="EMBL" id="GBN23494.1"/>
    </source>
</evidence>
<dbReference type="AlphaFoldDB" id="A0A4Y2MAH7"/>
<evidence type="ECO:0000313" key="2">
    <source>
        <dbReference type="Proteomes" id="UP000499080"/>
    </source>
</evidence>
<sequence length="127" mass="14480">MPQKAREPAYFCYGFSSTYSCWPPGRHRYNDKYNEESATNICSTVEPQEIKVGVTSKIKDWELSQVGVTSKLKDWELYQVGVTSKLKDWELDNLSSSSSSARVSKLRGQSQSTPFVNLERSVLNLKF</sequence>
<dbReference type="PROSITE" id="PS51257">
    <property type="entry name" value="PROKAR_LIPOPROTEIN"/>
    <property type="match status" value="1"/>
</dbReference>
<comment type="caution">
    <text evidence="1">The sequence shown here is derived from an EMBL/GenBank/DDBJ whole genome shotgun (WGS) entry which is preliminary data.</text>
</comment>
<organism evidence="1 2">
    <name type="scientific">Araneus ventricosus</name>
    <name type="common">Orbweaver spider</name>
    <name type="synonym">Epeira ventricosa</name>
    <dbReference type="NCBI Taxonomy" id="182803"/>
    <lineage>
        <taxon>Eukaryota</taxon>
        <taxon>Metazoa</taxon>
        <taxon>Ecdysozoa</taxon>
        <taxon>Arthropoda</taxon>
        <taxon>Chelicerata</taxon>
        <taxon>Arachnida</taxon>
        <taxon>Araneae</taxon>
        <taxon>Araneomorphae</taxon>
        <taxon>Entelegynae</taxon>
        <taxon>Araneoidea</taxon>
        <taxon>Araneidae</taxon>
        <taxon>Araneus</taxon>
    </lineage>
</organism>
<protein>
    <submittedName>
        <fullName evidence="1">Uncharacterized protein</fullName>
    </submittedName>
</protein>